<evidence type="ECO:0000313" key="7">
    <source>
        <dbReference type="Proteomes" id="UP001218895"/>
    </source>
</evidence>
<dbReference type="GO" id="GO:0008911">
    <property type="term" value="F:lactaldehyde dehydrogenase (NAD+) activity"/>
    <property type="evidence" value="ECO:0007669"/>
    <property type="project" value="TreeGrafter"/>
</dbReference>
<dbReference type="GeneID" id="79950048"/>
<dbReference type="InterPro" id="IPR016162">
    <property type="entry name" value="Ald_DH_N"/>
</dbReference>
<dbReference type="Pfam" id="PF00171">
    <property type="entry name" value="Aldedh"/>
    <property type="match status" value="1"/>
</dbReference>
<dbReference type="EMBL" id="CP091092">
    <property type="protein sequence ID" value="WFN35826.1"/>
    <property type="molecule type" value="Genomic_DNA"/>
</dbReference>
<dbReference type="Gene3D" id="3.40.309.10">
    <property type="entry name" value="Aldehyde Dehydrogenase, Chain A, domain 2"/>
    <property type="match status" value="1"/>
</dbReference>
<proteinExistence type="inferred from homology"/>
<organism evidence="6 7">
    <name type="scientific">Methanomicrobium antiquum</name>
    <dbReference type="NCBI Taxonomy" id="487686"/>
    <lineage>
        <taxon>Archaea</taxon>
        <taxon>Methanobacteriati</taxon>
        <taxon>Methanobacteriota</taxon>
        <taxon>Stenosarchaea group</taxon>
        <taxon>Methanomicrobia</taxon>
        <taxon>Methanomicrobiales</taxon>
        <taxon>Methanomicrobiaceae</taxon>
        <taxon>Methanomicrobium</taxon>
    </lineage>
</organism>
<dbReference type="Proteomes" id="UP001218895">
    <property type="component" value="Chromosome"/>
</dbReference>
<evidence type="ECO:0000256" key="4">
    <source>
        <dbReference type="RuleBase" id="RU003345"/>
    </source>
</evidence>
<dbReference type="InterPro" id="IPR015590">
    <property type="entry name" value="Aldehyde_DH_dom"/>
</dbReference>
<evidence type="ECO:0000259" key="5">
    <source>
        <dbReference type="Pfam" id="PF00171"/>
    </source>
</evidence>
<evidence type="ECO:0000256" key="2">
    <source>
        <dbReference type="ARBA" id="ARBA00023002"/>
    </source>
</evidence>
<keyword evidence="7" id="KW-1185">Reference proteome</keyword>
<evidence type="ECO:0000256" key="1">
    <source>
        <dbReference type="ARBA" id="ARBA00009986"/>
    </source>
</evidence>
<dbReference type="RefSeq" id="WP_278098665.1">
    <property type="nucleotide sequence ID" value="NZ_CP091092.1"/>
</dbReference>
<dbReference type="SUPFAM" id="SSF53720">
    <property type="entry name" value="ALDH-like"/>
    <property type="match status" value="1"/>
</dbReference>
<dbReference type="PANTHER" id="PTHR42991:SF1">
    <property type="entry name" value="ALDEHYDE DEHYDROGENASE"/>
    <property type="match status" value="1"/>
</dbReference>
<comment type="similarity">
    <text evidence="1 4">Belongs to the aldehyde dehydrogenase family.</text>
</comment>
<keyword evidence="2 4" id="KW-0560">Oxidoreductase</keyword>
<evidence type="ECO:0000313" key="6">
    <source>
        <dbReference type="EMBL" id="WFN35826.1"/>
    </source>
</evidence>
<evidence type="ECO:0000256" key="3">
    <source>
        <dbReference type="PROSITE-ProRule" id="PRU10007"/>
    </source>
</evidence>
<dbReference type="PANTHER" id="PTHR42991">
    <property type="entry name" value="ALDEHYDE DEHYDROGENASE"/>
    <property type="match status" value="1"/>
</dbReference>
<gene>
    <name evidence="6" type="ORF">L1994_06580</name>
</gene>
<protein>
    <submittedName>
        <fullName evidence="6">Aldehyde dehydrogenase family protein</fullName>
    </submittedName>
</protein>
<sequence length="498" mass="54700">MPENNFLKDFSRIFEEKSKIDENSLLDPLGFIIGGEIKKSSDFIDVIYPYTDERFASVYSASESDAEDAIISSQKGFLKTKKLKSYQKRRILEKLSDLICEHKDLFVEILIKEGGKVRDLSSAEVERAVETIKISAEESVRMDGDIISLDRTIQGEDHTGLIRRFPIGTVLAITPFNYPLNLACHKIGPAIAAGNSFILKPASKTPLSALLLGHLLIKTGYPKDAVNVIPCSSKTAENMVTDDRISYLSFTGSPAVGWHLKSVAGRKKAGLELGGNAAVIVHSDADLNYAAEKITTGALANAGQVCISVQRIFAHKKIYEELLKSLKERFEKVIPGDPERSGVMLGPLISKDALKEALSKIDEAEQNGAKILCGKKFENNFLYPTLISDASIELAVSQTEIFAPAATISPYNTLEEAIEKINNSPFGLQAGIFTKDIGNIRFFYEETYAGGIIVNDIPTYRVDCMPYGGVKMSGSGREGPRYAIREMTEEKLLVINNP</sequence>
<dbReference type="InterPro" id="IPR029510">
    <property type="entry name" value="Ald_DH_CS_GLU"/>
</dbReference>
<feature type="domain" description="Aldehyde dehydrogenase" evidence="5">
    <location>
        <begin position="39"/>
        <end position="491"/>
    </location>
</feature>
<name>A0AAF0FQ22_9EURY</name>
<dbReference type="Gene3D" id="3.40.605.10">
    <property type="entry name" value="Aldehyde Dehydrogenase, Chain A, domain 1"/>
    <property type="match status" value="1"/>
</dbReference>
<dbReference type="PROSITE" id="PS00687">
    <property type="entry name" value="ALDEHYDE_DEHYDR_GLU"/>
    <property type="match status" value="1"/>
</dbReference>
<dbReference type="InterPro" id="IPR051020">
    <property type="entry name" value="ALDH-related_metabolic_enz"/>
</dbReference>
<dbReference type="KEGG" id="manq:L1994_06580"/>
<accession>A0AAF0FQ22</accession>
<feature type="active site" evidence="3">
    <location>
        <position position="272"/>
    </location>
</feature>
<reference evidence="6" key="1">
    <citation type="submission" date="2022-01" db="EMBL/GenBank/DDBJ databases">
        <title>Complete genome of Methanomicrobium antiquum DSM 21220.</title>
        <authorList>
            <person name="Chen S.-C."/>
            <person name="You Y.-T."/>
            <person name="Zhou Y.-Z."/>
            <person name="Lai M.-C."/>
        </authorList>
    </citation>
    <scope>NUCLEOTIDE SEQUENCE</scope>
    <source>
        <strain evidence="6">DSM 21220</strain>
    </source>
</reference>
<dbReference type="InterPro" id="IPR016161">
    <property type="entry name" value="Ald_DH/histidinol_DH"/>
</dbReference>
<dbReference type="InterPro" id="IPR016163">
    <property type="entry name" value="Ald_DH_C"/>
</dbReference>
<dbReference type="AlphaFoldDB" id="A0AAF0FQ22"/>